<dbReference type="PaxDb" id="121845-A0A3Q0J4W7"/>
<evidence type="ECO:0000313" key="8">
    <source>
        <dbReference type="RefSeq" id="XP_026683539.1"/>
    </source>
</evidence>
<organism evidence="7 8">
    <name type="scientific">Diaphorina citri</name>
    <name type="common">Asian citrus psyllid</name>
    <dbReference type="NCBI Taxonomy" id="121845"/>
    <lineage>
        <taxon>Eukaryota</taxon>
        <taxon>Metazoa</taxon>
        <taxon>Ecdysozoa</taxon>
        <taxon>Arthropoda</taxon>
        <taxon>Hexapoda</taxon>
        <taxon>Insecta</taxon>
        <taxon>Pterygota</taxon>
        <taxon>Neoptera</taxon>
        <taxon>Paraneoptera</taxon>
        <taxon>Hemiptera</taxon>
        <taxon>Sternorrhyncha</taxon>
        <taxon>Psylloidea</taxon>
        <taxon>Psyllidae</taxon>
        <taxon>Diaphorininae</taxon>
        <taxon>Diaphorina</taxon>
    </lineage>
</organism>
<comment type="subcellular location">
    <subcellularLocation>
        <location evidence="1">Membrane</location>
        <topology evidence="1">Single-pass type II membrane protein</topology>
    </subcellularLocation>
</comment>
<dbReference type="PANTHER" id="PTHR11523:SF28">
    <property type="entry name" value="NA_K-ATPASE BETA SUBUNIT ISOFORM 4-RELATED"/>
    <property type="match status" value="1"/>
</dbReference>
<evidence type="ECO:0000256" key="4">
    <source>
        <dbReference type="ARBA" id="ARBA00022968"/>
    </source>
</evidence>
<sequence>MDINHFNFGCVSGLGFRPMPPESHVDSTLIWFKQDPNNYKYWTNELDNFLEKYRDVTKRPGQGQNIVKCDYGVPRPPGKVCDIDMNRFGPCKKENSYSYGKGTPCIFLKLNKIFNWQPEFYNDTNKLPEKMPNDLKNDIKQSISQNAATVSISRFVNLDYLEHHISRSLWLEIPQEYV</sequence>
<evidence type="ECO:0000256" key="3">
    <source>
        <dbReference type="ARBA" id="ARBA00022692"/>
    </source>
</evidence>
<dbReference type="RefSeq" id="XP_026683539.1">
    <property type="nucleotide sequence ID" value="XM_026827738.1"/>
</dbReference>
<gene>
    <name evidence="8" type="primary">LOC103515124</name>
</gene>
<name>A0A3Q0J4W7_DIACI</name>
<dbReference type="GO" id="GO:1990573">
    <property type="term" value="P:potassium ion import across plasma membrane"/>
    <property type="evidence" value="ECO:0007669"/>
    <property type="project" value="TreeGrafter"/>
</dbReference>
<keyword evidence="4" id="KW-0735">Signal-anchor</keyword>
<dbReference type="GO" id="GO:0001671">
    <property type="term" value="F:ATPase activator activity"/>
    <property type="evidence" value="ECO:0007669"/>
    <property type="project" value="TreeGrafter"/>
</dbReference>
<dbReference type="GeneID" id="103515124"/>
<evidence type="ECO:0000256" key="2">
    <source>
        <dbReference type="ARBA" id="ARBA00005876"/>
    </source>
</evidence>
<dbReference type="InterPro" id="IPR000402">
    <property type="entry name" value="Na/K_ATPase_sub_beta"/>
</dbReference>
<keyword evidence="6" id="KW-0472">Membrane</keyword>
<comment type="similarity">
    <text evidence="2">Belongs to the X(+)/potassium ATPases subunit beta family.</text>
</comment>
<dbReference type="GO" id="GO:0036376">
    <property type="term" value="P:sodium ion export across plasma membrane"/>
    <property type="evidence" value="ECO:0007669"/>
    <property type="project" value="TreeGrafter"/>
</dbReference>
<keyword evidence="7" id="KW-1185">Reference proteome</keyword>
<evidence type="ECO:0000256" key="1">
    <source>
        <dbReference type="ARBA" id="ARBA00004606"/>
    </source>
</evidence>
<dbReference type="GO" id="GO:0006883">
    <property type="term" value="P:intracellular sodium ion homeostasis"/>
    <property type="evidence" value="ECO:0007669"/>
    <property type="project" value="TreeGrafter"/>
</dbReference>
<evidence type="ECO:0000256" key="5">
    <source>
        <dbReference type="ARBA" id="ARBA00022989"/>
    </source>
</evidence>
<dbReference type="GO" id="GO:0030007">
    <property type="term" value="P:intracellular potassium ion homeostasis"/>
    <property type="evidence" value="ECO:0007669"/>
    <property type="project" value="TreeGrafter"/>
</dbReference>
<dbReference type="PANTHER" id="PTHR11523">
    <property type="entry name" value="SODIUM/POTASSIUM-DEPENDENT ATPASE BETA SUBUNIT"/>
    <property type="match status" value="1"/>
</dbReference>
<evidence type="ECO:0000256" key="6">
    <source>
        <dbReference type="ARBA" id="ARBA00023136"/>
    </source>
</evidence>
<protein>
    <submittedName>
        <fullName evidence="8">Sodium/potassium-transporting ATPase subunit beta-2-like</fullName>
    </submittedName>
</protein>
<accession>A0A3Q0J4W7</accession>
<proteinExistence type="inferred from homology"/>
<keyword evidence="3" id="KW-0812">Transmembrane</keyword>
<keyword evidence="5" id="KW-1133">Transmembrane helix</keyword>
<evidence type="ECO:0000313" key="7">
    <source>
        <dbReference type="Proteomes" id="UP000079169"/>
    </source>
</evidence>
<dbReference type="Proteomes" id="UP000079169">
    <property type="component" value="Unplaced"/>
</dbReference>
<dbReference type="KEGG" id="dci:103515124"/>
<dbReference type="Gene3D" id="2.60.40.1660">
    <property type="entry name" value="Na, k-atpase alpha subunit"/>
    <property type="match status" value="1"/>
</dbReference>
<dbReference type="AlphaFoldDB" id="A0A3Q0J4W7"/>
<dbReference type="STRING" id="121845.A0A3Q0J4W7"/>
<dbReference type="GO" id="GO:0005890">
    <property type="term" value="C:sodium:potassium-exchanging ATPase complex"/>
    <property type="evidence" value="ECO:0007669"/>
    <property type="project" value="InterPro"/>
</dbReference>
<dbReference type="Pfam" id="PF00287">
    <property type="entry name" value="Na_K-ATPase"/>
    <property type="match status" value="1"/>
</dbReference>
<reference evidence="8" key="1">
    <citation type="submission" date="2025-08" db="UniProtKB">
        <authorList>
            <consortium name="RefSeq"/>
        </authorList>
    </citation>
    <scope>IDENTIFICATION</scope>
</reference>
<dbReference type="InterPro" id="IPR038702">
    <property type="entry name" value="Na/K_ATPase_sub_beta_sf"/>
</dbReference>